<evidence type="ECO:0000256" key="5">
    <source>
        <dbReference type="ARBA" id="ARBA00022958"/>
    </source>
</evidence>
<feature type="transmembrane region" description="Helical" evidence="10">
    <location>
        <begin position="406"/>
        <end position="429"/>
    </location>
</feature>
<feature type="transmembrane region" description="Helical" evidence="10">
    <location>
        <begin position="333"/>
        <end position="355"/>
    </location>
</feature>
<dbReference type="PANTHER" id="PTHR32468:SF109">
    <property type="entry name" value="CATION_H(+) ANTIPORTER 24-RELATED"/>
    <property type="match status" value="1"/>
</dbReference>
<dbReference type="GO" id="GO:0012505">
    <property type="term" value="C:endomembrane system"/>
    <property type="evidence" value="ECO:0007669"/>
    <property type="project" value="TreeGrafter"/>
</dbReference>
<dbReference type="PANTHER" id="PTHR32468">
    <property type="entry name" value="CATION/H + ANTIPORTER"/>
    <property type="match status" value="1"/>
</dbReference>
<feature type="transmembrane region" description="Helical" evidence="10">
    <location>
        <begin position="93"/>
        <end position="113"/>
    </location>
</feature>
<feature type="transmembrane region" description="Helical" evidence="10">
    <location>
        <begin position="159"/>
        <end position="180"/>
    </location>
</feature>
<keyword evidence="5" id="KW-0630">Potassium</keyword>
<dbReference type="AlphaFoldDB" id="A0A9Q1KAK2"/>
<comment type="similarity">
    <text evidence="9">Belongs to the monovalent cation:proton antiporter 2 (CPA2) transporter (TC 2.A.37) family. CHX (TC 2.A.37.4) subfamily.</text>
</comment>
<evidence type="ECO:0000259" key="13">
    <source>
        <dbReference type="Pfam" id="PF23259"/>
    </source>
</evidence>
<dbReference type="InterPro" id="IPR057291">
    <property type="entry name" value="CHX17_2nd"/>
</dbReference>
<evidence type="ECO:0000256" key="2">
    <source>
        <dbReference type="ARBA" id="ARBA00022448"/>
    </source>
</evidence>
<keyword evidence="6 10" id="KW-1133">Transmembrane helix</keyword>
<evidence type="ECO:0000256" key="7">
    <source>
        <dbReference type="ARBA" id="ARBA00023065"/>
    </source>
</evidence>
<reference evidence="14" key="1">
    <citation type="submission" date="2022-04" db="EMBL/GenBank/DDBJ databases">
        <title>Carnegiea gigantea Genome sequencing and assembly v2.</title>
        <authorList>
            <person name="Copetti D."/>
            <person name="Sanderson M.J."/>
            <person name="Burquez A."/>
            <person name="Wojciechowski M.F."/>
        </authorList>
    </citation>
    <scope>NUCLEOTIDE SEQUENCE</scope>
    <source>
        <strain evidence="14">SGP5-SGP5p</strain>
        <tissue evidence="14">Aerial part</tissue>
    </source>
</reference>
<evidence type="ECO:0000313" key="15">
    <source>
        <dbReference type="Proteomes" id="UP001153076"/>
    </source>
</evidence>
<feature type="transmembrane region" description="Helical" evidence="10">
    <location>
        <begin position="375"/>
        <end position="394"/>
    </location>
</feature>
<evidence type="ECO:0008006" key="16">
    <source>
        <dbReference type="Google" id="ProtNLM"/>
    </source>
</evidence>
<evidence type="ECO:0000259" key="12">
    <source>
        <dbReference type="Pfam" id="PF23256"/>
    </source>
</evidence>
<evidence type="ECO:0000313" key="14">
    <source>
        <dbReference type="EMBL" id="KAJ8439940.1"/>
    </source>
</evidence>
<dbReference type="Proteomes" id="UP001153076">
    <property type="component" value="Unassembled WGS sequence"/>
</dbReference>
<feature type="transmembrane region" description="Helical" evidence="10">
    <location>
        <begin position="125"/>
        <end position="147"/>
    </location>
</feature>
<keyword evidence="7" id="KW-0406">Ion transport</keyword>
<feature type="transmembrane region" description="Helical" evidence="10">
    <location>
        <begin position="29"/>
        <end position="48"/>
    </location>
</feature>
<evidence type="ECO:0000256" key="10">
    <source>
        <dbReference type="SAM" id="Phobius"/>
    </source>
</evidence>
<proteinExistence type="inferred from homology"/>
<gene>
    <name evidence="14" type="ORF">Cgig2_004006</name>
</gene>
<keyword evidence="8 10" id="KW-0472">Membrane</keyword>
<feature type="transmembrane region" description="Helical" evidence="10">
    <location>
        <begin position="192"/>
        <end position="213"/>
    </location>
</feature>
<evidence type="ECO:0000256" key="4">
    <source>
        <dbReference type="ARBA" id="ARBA00022692"/>
    </source>
</evidence>
<keyword evidence="4 10" id="KW-0812">Transmembrane</keyword>
<evidence type="ECO:0000256" key="1">
    <source>
        <dbReference type="ARBA" id="ARBA00004141"/>
    </source>
</evidence>
<evidence type="ECO:0000256" key="6">
    <source>
        <dbReference type="ARBA" id="ARBA00022989"/>
    </source>
</evidence>
<accession>A0A9Q1KAK2</accession>
<feature type="domain" description="Cation/H(+) antiporter C-terminal" evidence="13">
    <location>
        <begin position="631"/>
        <end position="774"/>
    </location>
</feature>
<comment type="subcellular location">
    <subcellularLocation>
        <location evidence="1">Membrane</location>
        <topology evidence="1">Multi-pass membrane protein</topology>
    </subcellularLocation>
</comment>
<dbReference type="InterPro" id="IPR057290">
    <property type="entry name" value="CHX17_C"/>
</dbReference>
<dbReference type="InterPro" id="IPR050794">
    <property type="entry name" value="CPA2_transporter"/>
</dbReference>
<evidence type="ECO:0000256" key="3">
    <source>
        <dbReference type="ARBA" id="ARBA00022538"/>
    </source>
</evidence>
<dbReference type="Pfam" id="PF23259">
    <property type="entry name" value="CHX17_C"/>
    <property type="match status" value="1"/>
</dbReference>
<sequence>MEGDDGVICRQTRINRPFAILEGSSPLDFSFSLLLLEISLILILSYVLRFLLKPLRQPKVIPDVLAGIILGPSVLGHIKKFERNVFPENSQFLVQNIGIVGFMFFVFVTGVKMDLGVIGKAGKKHWVVALVGVVVPHFIIWAVALCIRDYMDHELRKLSSIGGVISAVVITTFPVIYSILQDMQLLSSEIGRTALSTVIVSDLLGINIIVAFEAIKQGEHNSINALYYLISVIVLASTVILGIPKVMAWITRQTPEGQPVDQKYIIAILLGVFVMGYMTDFIGAAIGNGPLWLGLAIPDGPPIGSTIVYKTEIVMTQLLMPFSYASVGLKTDVFSMAACWSCLLPLFAMAIMGFVSKMVCVIMAARFVDMPYRDAFILGLMLSLRGQMEFLLYLHWMDLKMVKTPAFSMMVILTVIITSIISPIISLLYDPNRPYMTNKKRTIQHTVQDSEIRIVGCIYDQESMSNLFSFMDILNPSTSSPFTVFALYLVELIGRASPVFIDHSKQDEYWDSTNETIHNAINHYQEARSDYVSIHFYTSVTPLRTMYQDICELALVNKVAFLILPFHKKCLDDTSVSAGTTTLIRPGVQSTNTNTLAHAPCSVGILACKSALTGPGMIPGQVSHRTGRQFAMLFMGGPDAREALSFADRMVARSDVSLIVIRFLANEYRGDVESERKLDDGVVTWFWVKNEKNDKVVYKEVVVSTGLETISAVQSLNEAMPIDMWIVGRKQGINPIMLEGLSDWSDNPELGVMGDFLVSMDFSANTSVLVVQQQILRDQRATPWICLDY</sequence>
<dbReference type="Gene3D" id="1.20.1530.20">
    <property type="match status" value="1"/>
</dbReference>
<keyword evidence="15" id="KW-1185">Reference proteome</keyword>
<evidence type="ECO:0000256" key="9">
    <source>
        <dbReference type="ARBA" id="ARBA00038341"/>
    </source>
</evidence>
<protein>
    <recommendedName>
        <fullName evidence="16">Cation/H+ exchanger domain-containing protein</fullName>
    </recommendedName>
</protein>
<keyword evidence="3" id="KW-0633">Potassium transport</keyword>
<name>A0A9Q1KAK2_9CARY</name>
<feature type="domain" description="Cation/H(+) antiporter central" evidence="12">
    <location>
        <begin position="484"/>
        <end position="617"/>
    </location>
</feature>
<feature type="domain" description="Cation/H+ exchanger transmembrane" evidence="11">
    <location>
        <begin position="43"/>
        <end position="424"/>
    </location>
</feature>
<evidence type="ECO:0000256" key="8">
    <source>
        <dbReference type="ARBA" id="ARBA00023136"/>
    </source>
</evidence>
<dbReference type="OrthoDB" id="1861329at2759"/>
<dbReference type="GO" id="GO:0016020">
    <property type="term" value="C:membrane"/>
    <property type="evidence" value="ECO:0007669"/>
    <property type="project" value="UniProtKB-SubCell"/>
</dbReference>
<feature type="transmembrane region" description="Helical" evidence="10">
    <location>
        <begin position="264"/>
        <end position="286"/>
    </location>
</feature>
<dbReference type="GO" id="GO:1902600">
    <property type="term" value="P:proton transmembrane transport"/>
    <property type="evidence" value="ECO:0007669"/>
    <property type="project" value="InterPro"/>
</dbReference>
<feature type="transmembrane region" description="Helical" evidence="10">
    <location>
        <begin position="225"/>
        <end position="243"/>
    </location>
</feature>
<organism evidence="14 15">
    <name type="scientific">Carnegiea gigantea</name>
    <dbReference type="NCBI Taxonomy" id="171969"/>
    <lineage>
        <taxon>Eukaryota</taxon>
        <taxon>Viridiplantae</taxon>
        <taxon>Streptophyta</taxon>
        <taxon>Embryophyta</taxon>
        <taxon>Tracheophyta</taxon>
        <taxon>Spermatophyta</taxon>
        <taxon>Magnoliopsida</taxon>
        <taxon>eudicotyledons</taxon>
        <taxon>Gunneridae</taxon>
        <taxon>Pentapetalae</taxon>
        <taxon>Caryophyllales</taxon>
        <taxon>Cactineae</taxon>
        <taxon>Cactaceae</taxon>
        <taxon>Cactoideae</taxon>
        <taxon>Echinocereeae</taxon>
        <taxon>Carnegiea</taxon>
    </lineage>
</organism>
<dbReference type="EMBL" id="JAKOGI010000205">
    <property type="protein sequence ID" value="KAJ8439940.1"/>
    <property type="molecule type" value="Genomic_DNA"/>
</dbReference>
<dbReference type="InterPro" id="IPR038770">
    <property type="entry name" value="Na+/solute_symporter_sf"/>
</dbReference>
<keyword evidence="2" id="KW-0813">Transport</keyword>
<dbReference type="GO" id="GO:0015297">
    <property type="term" value="F:antiporter activity"/>
    <property type="evidence" value="ECO:0007669"/>
    <property type="project" value="InterPro"/>
</dbReference>
<evidence type="ECO:0000259" key="11">
    <source>
        <dbReference type="Pfam" id="PF00999"/>
    </source>
</evidence>
<dbReference type="InterPro" id="IPR006153">
    <property type="entry name" value="Cation/H_exchanger_TM"/>
</dbReference>
<dbReference type="Pfam" id="PF23256">
    <property type="entry name" value="CHX17_2nd"/>
    <property type="match status" value="1"/>
</dbReference>
<dbReference type="GO" id="GO:0006813">
    <property type="term" value="P:potassium ion transport"/>
    <property type="evidence" value="ECO:0007669"/>
    <property type="project" value="UniProtKB-KW"/>
</dbReference>
<dbReference type="GO" id="GO:0006885">
    <property type="term" value="P:regulation of pH"/>
    <property type="evidence" value="ECO:0007669"/>
    <property type="project" value="TreeGrafter"/>
</dbReference>
<comment type="caution">
    <text evidence="14">The sequence shown here is derived from an EMBL/GenBank/DDBJ whole genome shotgun (WGS) entry which is preliminary data.</text>
</comment>
<dbReference type="Pfam" id="PF00999">
    <property type="entry name" value="Na_H_Exchanger"/>
    <property type="match status" value="1"/>
</dbReference>